<keyword evidence="6 9" id="KW-0822">Tryptophan biosynthesis</keyword>
<keyword evidence="7 9" id="KW-0057">Aromatic amino acid biosynthesis</keyword>
<evidence type="ECO:0000256" key="6">
    <source>
        <dbReference type="ARBA" id="ARBA00022822"/>
    </source>
</evidence>
<dbReference type="RefSeq" id="WP_145345848.1">
    <property type="nucleotide sequence ID" value="NZ_CP036261.1"/>
</dbReference>
<name>A0A517M102_9BACT</name>
<evidence type="ECO:0000259" key="10">
    <source>
        <dbReference type="Pfam" id="PF00697"/>
    </source>
</evidence>
<comment type="catalytic activity">
    <reaction evidence="1 9">
        <text>N-(5-phospho-beta-D-ribosyl)anthranilate = 1-(2-carboxyphenylamino)-1-deoxy-D-ribulose 5-phosphate</text>
        <dbReference type="Rhea" id="RHEA:21540"/>
        <dbReference type="ChEBI" id="CHEBI:18277"/>
        <dbReference type="ChEBI" id="CHEBI:58613"/>
        <dbReference type="EC" id="5.3.1.24"/>
    </reaction>
</comment>
<evidence type="ECO:0000256" key="3">
    <source>
        <dbReference type="ARBA" id="ARBA00012572"/>
    </source>
</evidence>
<keyword evidence="8 9" id="KW-0413">Isomerase</keyword>
<dbReference type="AlphaFoldDB" id="A0A517M102"/>
<dbReference type="PANTHER" id="PTHR42894">
    <property type="entry name" value="N-(5'-PHOSPHORIBOSYL)ANTHRANILATE ISOMERASE"/>
    <property type="match status" value="1"/>
</dbReference>
<dbReference type="InterPro" id="IPR044643">
    <property type="entry name" value="TrpF_fam"/>
</dbReference>
<dbReference type="Pfam" id="PF00697">
    <property type="entry name" value="PRAI"/>
    <property type="match status" value="1"/>
</dbReference>
<accession>A0A517M102</accession>
<sequence>MFRIKICGVRAAEDVRAAEAAGADCIGLNFYPPSVRYLQPEAAALLVEATPTLKSAGVFVNEPVDRVREIAETVKLDWVQLHGDETLQTGRDLIAAGLSVIRAVRLPTTELTAATIDAIVLPWAEIGARILLDADGGPQFGGSGQRLDWDGIGRWAAQASLNDWILAGGLNPVNVGDAIVRSRAAAVDVASGTESAPGQKDPAKIAAFVDNAKAVWA</sequence>
<evidence type="ECO:0000256" key="4">
    <source>
        <dbReference type="ARBA" id="ARBA00022272"/>
    </source>
</evidence>
<dbReference type="HAMAP" id="MF_00135">
    <property type="entry name" value="PRAI"/>
    <property type="match status" value="1"/>
</dbReference>
<evidence type="ECO:0000256" key="9">
    <source>
        <dbReference type="HAMAP-Rule" id="MF_00135"/>
    </source>
</evidence>
<keyword evidence="12" id="KW-1185">Reference proteome</keyword>
<dbReference type="KEGG" id="ruv:EC9_27430"/>
<evidence type="ECO:0000313" key="11">
    <source>
        <dbReference type="EMBL" id="QDS88552.1"/>
    </source>
</evidence>
<dbReference type="UniPathway" id="UPA00035">
    <property type="reaction ID" value="UER00042"/>
</dbReference>
<comment type="pathway">
    <text evidence="2 9">Amino-acid biosynthesis; L-tryptophan biosynthesis; L-tryptophan from chorismate: step 3/5.</text>
</comment>
<evidence type="ECO:0000313" key="12">
    <source>
        <dbReference type="Proteomes" id="UP000319557"/>
    </source>
</evidence>
<organism evidence="11 12">
    <name type="scientific">Rosistilla ulvae</name>
    <dbReference type="NCBI Taxonomy" id="1930277"/>
    <lineage>
        <taxon>Bacteria</taxon>
        <taxon>Pseudomonadati</taxon>
        <taxon>Planctomycetota</taxon>
        <taxon>Planctomycetia</taxon>
        <taxon>Pirellulales</taxon>
        <taxon>Pirellulaceae</taxon>
        <taxon>Rosistilla</taxon>
    </lineage>
</organism>
<dbReference type="Gene3D" id="3.20.20.70">
    <property type="entry name" value="Aldolase class I"/>
    <property type="match status" value="1"/>
</dbReference>
<evidence type="ECO:0000256" key="2">
    <source>
        <dbReference type="ARBA" id="ARBA00004664"/>
    </source>
</evidence>
<keyword evidence="5 9" id="KW-0028">Amino-acid biosynthesis</keyword>
<dbReference type="CDD" id="cd00405">
    <property type="entry name" value="PRAI"/>
    <property type="match status" value="1"/>
</dbReference>
<feature type="domain" description="N-(5'phosphoribosyl) anthranilate isomerase (PRAI)" evidence="10">
    <location>
        <begin position="4"/>
        <end position="211"/>
    </location>
</feature>
<protein>
    <recommendedName>
        <fullName evidence="4 9">N-(5'-phosphoribosyl)anthranilate isomerase</fullName>
        <shortName evidence="9">PRAI</shortName>
        <ecNumber evidence="3 9">5.3.1.24</ecNumber>
    </recommendedName>
</protein>
<dbReference type="SUPFAM" id="SSF51366">
    <property type="entry name" value="Ribulose-phoshate binding barrel"/>
    <property type="match status" value="1"/>
</dbReference>
<dbReference type="OrthoDB" id="9786954at2"/>
<proteinExistence type="inferred from homology"/>
<evidence type="ECO:0000256" key="7">
    <source>
        <dbReference type="ARBA" id="ARBA00023141"/>
    </source>
</evidence>
<dbReference type="PANTHER" id="PTHR42894:SF1">
    <property type="entry name" value="N-(5'-PHOSPHORIBOSYL)ANTHRANILATE ISOMERASE"/>
    <property type="match status" value="1"/>
</dbReference>
<evidence type="ECO:0000256" key="8">
    <source>
        <dbReference type="ARBA" id="ARBA00023235"/>
    </source>
</evidence>
<comment type="similarity">
    <text evidence="9">Belongs to the TrpF family.</text>
</comment>
<dbReference type="EMBL" id="CP036261">
    <property type="protein sequence ID" value="QDS88552.1"/>
    <property type="molecule type" value="Genomic_DNA"/>
</dbReference>
<dbReference type="InterPro" id="IPR001240">
    <property type="entry name" value="PRAI_dom"/>
</dbReference>
<dbReference type="GO" id="GO:0004640">
    <property type="term" value="F:phosphoribosylanthranilate isomerase activity"/>
    <property type="evidence" value="ECO:0007669"/>
    <property type="project" value="UniProtKB-UniRule"/>
</dbReference>
<dbReference type="GO" id="GO:0000162">
    <property type="term" value="P:L-tryptophan biosynthetic process"/>
    <property type="evidence" value="ECO:0007669"/>
    <property type="project" value="UniProtKB-UniRule"/>
</dbReference>
<dbReference type="InterPro" id="IPR013785">
    <property type="entry name" value="Aldolase_TIM"/>
</dbReference>
<dbReference type="EC" id="5.3.1.24" evidence="3 9"/>
<dbReference type="Proteomes" id="UP000319557">
    <property type="component" value="Chromosome"/>
</dbReference>
<evidence type="ECO:0000256" key="1">
    <source>
        <dbReference type="ARBA" id="ARBA00001164"/>
    </source>
</evidence>
<gene>
    <name evidence="9 11" type="primary">trpF</name>
    <name evidence="11" type="ORF">EC9_27430</name>
</gene>
<reference evidence="11 12" key="1">
    <citation type="submission" date="2019-02" db="EMBL/GenBank/DDBJ databases">
        <title>Deep-cultivation of Planctomycetes and their phenomic and genomic characterization uncovers novel biology.</title>
        <authorList>
            <person name="Wiegand S."/>
            <person name="Jogler M."/>
            <person name="Boedeker C."/>
            <person name="Pinto D."/>
            <person name="Vollmers J."/>
            <person name="Rivas-Marin E."/>
            <person name="Kohn T."/>
            <person name="Peeters S.H."/>
            <person name="Heuer A."/>
            <person name="Rast P."/>
            <person name="Oberbeckmann S."/>
            <person name="Bunk B."/>
            <person name="Jeske O."/>
            <person name="Meyerdierks A."/>
            <person name="Storesund J.E."/>
            <person name="Kallscheuer N."/>
            <person name="Luecker S."/>
            <person name="Lage O.M."/>
            <person name="Pohl T."/>
            <person name="Merkel B.J."/>
            <person name="Hornburger P."/>
            <person name="Mueller R.-W."/>
            <person name="Bruemmer F."/>
            <person name="Labrenz M."/>
            <person name="Spormann A.M."/>
            <person name="Op den Camp H."/>
            <person name="Overmann J."/>
            <person name="Amann R."/>
            <person name="Jetten M.S.M."/>
            <person name="Mascher T."/>
            <person name="Medema M.H."/>
            <person name="Devos D.P."/>
            <person name="Kaster A.-K."/>
            <person name="Ovreas L."/>
            <person name="Rohde M."/>
            <person name="Galperin M.Y."/>
            <person name="Jogler C."/>
        </authorList>
    </citation>
    <scope>NUCLEOTIDE SEQUENCE [LARGE SCALE GENOMIC DNA]</scope>
    <source>
        <strain evidence="11 12">EC9</strain>
    </source>
</reference>
<evidence type="ECO:0000256" key="5">
    <source>
        <dbReference type="ARBA" id="ARBA00022605"/>
    </source>
</evidence>
<dbReference type="InterPro" id="IPR011060">
    <property type="entry name" value="RibuloseP-bd_barrel"/>
</dbReference>